<dbReference type="EnsemblMetazoa" id="Aqu2.1.21635_001">
    <property type="protein sequence ID" value="Aqu2.1.21635_001"/>
    <property type="gene ID" value="Aqu2.1.21635"/>
</dbReference>
<protein>
    <submittedName>
        <fullName evidence="1">Uncharacterized protein</fullName>
    </submittedName>
</protein>
<dbReference type="InParanoid" id="A0A1X7U2J3"/>
<organism evidence="1">
    <name type="scientific">Amphimedon queenslandica</name>
    <name type="common">Sponge</name>
    <dbReference type="NCBI Taxonomy" id="400682"/>
    <lineage>
        <taxon>Eukaryota</taxon>
        <taxon>Metazoa</taxon>
        <taxon>Porifera</taxon>
        <taxon>Demospongiae</taxon>
        <taxon>Heteroscleromorpha</taxon>
        <taxon>Haplosclerida</taxon>
        <taxon>Niphatidae</taxon>
        <taxon>Amphimedon</taxon>
    </lineage>
</organism>
<reference evidence="1" key="1">
    <citation type="submission" date="2017-05" db="UniProtKB">
        <authorList>
            <consortium name="EnsemblMetazoa"/>
        </authorList>
    </citation>
    <scope>IDENTIFICATION</scope>
</reference>
<evidence type="ECO:0000313" key="1">
    <source>
        <dbReference type="EnsemblMetazoa" id="Aqu2.1.21635_001"/>
    </source>
</evidence>
<proteinExistence type="predicted"/>
<name>A0A1X7U2J3_AMPQE</name>
<accession>A0A1X7U2J3</accession>
<sequence>MTLVQKGVVPVEVDKLVIAGRLTLFKDNWSKISQDQWMLDTIKGYKIEFLSSPSQAIQPTGAILSDSQRV</sequence>
<dbReference type="AlphaFoldDB" id="A0A1X7U2J3"/>